<name>A0ABN7Z2Q9_9BURK</name>
<dbReference type="Proteomes" id="UP000721236">
    <property type="component" value="Unassembled WGS sequence"/>
</dbReference>
<evidence type="ECO:0000256" key="1">
    <source>
        <dbReference type="ARBA" id="ARBA00001966"/>
    </source>
</evidence>
<evidence type="ECO:0000313" key="14">
    <source>
        <dbReference type="Proteomes" id="UP000721236"/>
    </source>
</evidence>
<evidence type="ECO:0000256" key="2">
    <source>
        <dbReference type="ARBA" id="ARBA00004742"/>
    </source>
</evidence>
<dbReference type="InterPro" id="IPR005130">
    <property type="entry name" value="Ser_deHydtase-like_asu"/>
</dbReference>
<dbReference type="PANTHER" id="PTHR30182:SF1">
    <property type="entry name" value="L-SERINE DEHYDRATASE 1"/>
    <property type="match status" value="1"/>
</dbReference>
<organism evidence="13 14">
    <name type="scientific">Cupriavidus respiraculi</name>
    <dbReference type="NCBI Taxonomy" id="195930"/>
    <lineage>
        <taxon>Bacteria</taxon>
        <taxon>Pseudomonadati</taxon>
        <taxon>Pseudomonadota</taxon>
        <taxon>Betaproteobacteria</taxon>
        <taxon>Burkholderiales</taxon>
        <taxon>Burkholderiaceae</taxon>
        <taxon>Cupriavidus</taxon>
    </lineage>
</organism>
<keyword evidence="7" id="KW-0479">Metal-binding</keyword>
<keyword evidence="6" id="KW-0004">4Fe-4S</keyword>
<evidence type="ECO:0000256" key="4">
    <source>
        <dbReference type="ARBA" id="ARBA00012093"/>
    </source>
</evidence>
<proteinExistence type="inferred from homology"/>
<accession>A0ABN7Z2Q9</accession>
<evidence type="ECO:0000256" key="11">
    <source>
        <dbReference type="ARBA" id="ARBA00049406"/>
    </source>
</evidence>
<keyword evidence="8" id="KW-0408">Iron</keyword>
<comment type="similarity">
    <text evidence="3">Belongs to the iron-sulfur dependent L-serine dehydratase family.</text>
</comment>
<evidence type="ECO:0000256" key="10">
    <source>
        <dbReference type="ARBA" id="ARBA00023239"/>
    </source>
</evidence>
<keyword evidence="5" id="KW-0312">Gluconeogenesis</keyword>
<dbReference type="InterPro" id="IPR051318">
    <property type="entry name" value="Fe-S_L-Ser"/>
</dbReference>
<comment type="cofactor">
    <cofactor evidence="1">
        <name>[4Fe-4S] cluster</name>
        <dbReference type="ChEBI" id="CHEBI:49883"/>
    </cofactor>
</comment>
<comment type="catalytic activity">
    <reaction evidence="11">
        <text>L-serine = pyruvate + NH4(+)</text>
        <dbReference type="Rhea" id="RHEA:19169"/>
        <dbReference type="ChEBI" id="CHEBI:15361"/>
        <dbReference type="ChEBI" id="CHEBI:28938"/>
        <dbReference type="ChEBI" id="CHEBI:33384"/>
        <dbReference type="EC" id="4.3.1.17"/>
    </reaction>
</comment>
<dbReference type="Pfam" id="PF03313">
    <property type="entry name" value="SDH_alpha"/>
    <property type="match status" value="1"/>
</dbReference>
<dbReference type="PANTHER" id="PTHR30182">
    <property type="entry name" value="L-SERINE DEHYDRATASE"/>
    <property type="match status" value="1"/>
</dbReference>
<evidence type="ECO:0000256" key="6">
    <source>
        <dbReference type="ARBA" id="ARBA00022485"/>
    </source>
</evidence>
<comment type="pathway">
    <text evidence="2">Carbohydrate biosynthesis; gluconeogenesis.</text>
</comment>
<feature type="domain" description="Serine dehydratase-like alpha subunit" evidence="12">
    <location>
        <begin position="22"/>
        <end position="73"/>
    </location>
</feature>
<keyword evidence="10" id="KW-0456">Lyase</keyword>
<gene>
    <name evidence="13" type="ORF">LMG21510_03648</name>
</gene>
<keyword evidence="9" id="KW-0411">Iron-sulfur</keyword>
<protein>
    <recommendedName>
        <fullName evidence="4">L-serine ammonia-lyase</fullName>
        <ecNumber evidence="4">4.3.1.17</ecNumber>
    </recommendedName>
</protein>
<evidence type="ECO:0000313" key="13">
    <source>
        <dbReference type="EMBL" id="CAG9178956.1"/>
    </source>
</evidence>
<evidence type="ECO:0000256" key="3">
    <source>
        <dbReference type="ARBA" id="ARBA00008636"/>
    </source>
</evidence>
<reference evidence="13 14" key="1">
    <citation type="submission" date="2021-08" db="EMBL/GenBank/DDBJ databases">
        <authorList>
            <person name="Peeters C."/>
        </authorList>
    </citation>
    <scope>NUCLEOTIDE SEQUENCE [LARGE SCALE GENOMIC DNA]</scope>
    <source>
        <strain evidence="13 14">LMG 21510</strain>
    </source>
</reference>
<comment type="caution">
    <text evidence="13">The sequence shown here is derived from an EMBL/GenBank/DDBJ whole genome shotgun (WGS) entry which is preliminary data.</text>
</comment>
<sequence>MAVRVFDPFKFGIGPLRFAYRALAAVKAADAARQARHGNGARHVSLDTVIRIMRETGADMLTKYKETSRGGLAVNIVAC</sequence>
<evidence type="ECO:0000256" key="9">
    <source>
        <dbReference type="ARBA" id="ARBA00023014"/>
    </source>
</evidence>
<evidence type="ECO:0000256" key="5">
    <source>
        <dbReference type="ARBA" id="ARBA00022432"/>
    </source>
</evidence>
<evidence type="ECO:0000256" key="8">
    <source>
        <dbReference type="ARBA" id="ARBA00023004"/>
    </source>
</evidence>
<dbReference type="EC" id="4.3.1.17" evidence="4"/>
<dbReference type="EMBL" id="CAJZAH010000004">
    <property type="protein sequence ID" value="CAG9178956.1"/>
    <property type="molecule type" value="Genomic_DNA"/>
</dbReference>
<keyword evidence="14" id="KW-1185">Reference proteome</keyword>
<evidence type="ECO:0000256" key="7">
    <source>
        <dbReference type="ARBA" id="ARBA00022723"/>
    </source>
</evidence>
<evidence type="ECO:0000259" key="12">
    <source>
        <dbReference type="Pfam" id="PF03313"/>
    </source>
</evidence>